<dbReference type="InterPro" id="IPR001584">
    <property type="entry name" value="Integrase_cat-core"/>
</dbReference>
<dbReference type="Proteomes" id="UP001151760">
    <property type="component" value="Unassembled WGS sequence"/>
</dbReference>
<evidence type="ECO:0000313" key="4">
    <source>
        <dbReference type="Proteomes" id="UP001151760"/>
    </source>
</evidence>
<feature type="compositionally biased region" description="Basic residues" evidence="1">
    <location>
        <begin position="1507"/>
        <end position="1518"/>
    </location>
</feature>
<dbReference type="SUPFAM" id="SSF53098">
    <property type="entry name" value="Ribonuclease H-like"/>
    <property type="match status" value="1"/>
</dbReference>
<reference evidence="3" key="1">
    <citation type="journal article" date="2022" name="Int. J. Mol. Sci.">
        <title>Draft Genome of Tanacetum Coccineum: Genomic Comparison of Closely Related Tanacetum-Family Plants.</title>
        <authorList>
            <person name="Yamashiro T."/>
            <person name="Shiraishi A."/>
            <person name="Nakayama K."/>
            <person name="Satake H."/>
        </authorList>
    </citation>
    <scope>NUCLEOTIDE SEQUENCE</scope>
</reference>
<feature type="region of interest" description="Disordered" evidence="1">
    <location>
        <begin position="247"/>
        <end position="364"/>
    </location>
</feature>
<dbReference type="InterPro" id="IPR036397">
    <property type="entry name" value="RNaseH_sf"/>
</dbReference>
<feature type="region of interest" description="Disordered" evidence="1">
    <location>
        <begin position="482"/>
        <end position="594"/>
    </location>
</feature>
<dbReference type="InterPro" id="IPR025724">
    <property type="entry name" value="GAG-pre-integrase_dom"/>
</dbReference>
<feature type="compositionally biased region" description="Acidic residues" evidence="1">
    <location>
        <begin position="311"/>
        <end position="325"/>
    </location>
</feature>
<comment type="caution">
    <text evidence="3">The sequence shown here is derived from an EMBL/GenBank/DDBJ whole genome shotgun (WGS) entry which is preliminary data.</text>
</comment>
<name>A0ABQ5ATT4_9ASTR</name>
<feature type="region of interest" description="Disordered" evidence="1">
    <location>
        <begin position="612"/>
        <end position="631"/>
    </location>
</feature>
<feature type="domain" description="Integrase catalytic" evidence="2">
    <location>
        <begin position="1325"/>
        <end position="1498"/>
    </location>
</feature>
<feature type="compositionally biased region" description="Low complexity" evidence="1">
    <location>
        <begin position="853"/>
        <end position="869"/>
    </location>
</feature>
<evidence type="ECO:0000259" key="2">
    <source>
        <dbReference type="PROSITE" id="PS50994"/>
    </source>
</evidence>
<feature type="compositionally biased region" description="Basic and acidic residues" evidence="1">
    <location>
        <begin position="814"/>
        <end position="831"/>
    </location>
</feature>
<dbReference type="Gene3D" id="3.30.420.10">
    <property type="entry name" value="Ribonuclease H-like superfamily/Ribonuclease H"/>
    <property type="match status" value="1"/>
</dbReference>
<dbReference type="PROSITE" id="PS50994">
    <property type="entry name" value="INTEGRASE"/>
    <property type="match status" value="1"/>
</dbReference>
<protein>
    <submittedName>
        <fullName evidence="3">Retrovirus-related pol polyprotein from transposon TNT 1-94</fullName>
    </submittedName>
</protein>
<feature type="region of interest" description="Disordered" evidence="1">
    <location>
        <begin position="888"/>
        <end position="926"/>
    </location>
</feature>
<dbReference type="EMBL" id="BQNB010012584">
    <property type="protein sequence ID" value="GJT05419.1"/>
    <property type="molecule type" value="Genomic_DNA"/>
</dbReference>
<dbReference type="Pfam" id="PF00665">
    <property type="entry name" value="rve"/>
    <property type="match status" value="1"/>
</dbReference>
<reference evidence="3" key="2">
    <citation type="submission" date="2022-01" db="EMBL/GenBank/DDBJ databases">
        <authorList>
            <person name="Yamashiro T."/>
            <person name="Shiraishi A."/>
            <person name="Satake H."/>
            <person name="Nakayama K."/>
        </authorList>
    </citation>
    <scope>NUCLEOTIDE SEQUENCE</scope>
</reference>
<keyword evidence="4" id="KW-1185">Reference proteome</keyword>
<dbReference type="Pfam" id="PF13976">
    <property type="entry name" value="gag_pre-integrs"/>
    <property type="match status" value="1"/>
</dbReference>
<evidence type="ECO:0000256" key="1">
    <source>
        <dbReference type="SAM" id="MobiDB-lite"/>
    </source>
</evidence>
<dbReference type="InterPro" id="IPR039537">
    <property type="entry name" value="Retrotran_Ty1/copia-like"/>
</dbReference>
<feature type="compositionally biased region" description="Acidic residues" evidence="1">
    <location>
        <begin position="511"/>
        <end position="577"/>
    </location>
</feature>
<feature type="compositionally biased region" description="Basic and acidic residues" evidence="1">
    <location>
        <begin position="904"/>
        <end position="917"/>
    </location>
</feature>
<sequence length="1577" mass="179427">MNLVAAQQVALDNALVAPKKRLKIEKCNTRIEFSKPQREATYQVTLDDLRLSLCYPAFLITAEVPEIYMHQFWNTIKKIRDTDAYWILGTLESVICYLRSIQIKCTSPGEHLLLLSIGASVGRPQKYGALIPEEMINQDIKDSKAYKTYLGFATREKPKRAKKPAKKSTTVPTAGVVIRDTPGMSVSKKKAPAKVNKGKSMDLLFEASLLEAAHLKKVLKKSKQDTHMLHASGSSEGADFESVVLDEPKDSEDDDDDSDNDVDDDVDSNADGDNEASDSEKTDLDDNENLTLKMKDDEEEEYVHTPKNYESSDDDDEHVDEEEYEELYKDVNVKLKDPEHEEERKRDAEMTDAGHDDATQETSYKQVIDDAHVTLTGAHVIQKTKGPMQSSSVSSDFVSQFLHLDNTPPADNEVVSMMNVKIRDEEPNHRRGVCSDAVVGICGRRLVLRGWTAHVMSVYAVSSHCREILDQCWCSSQPKVLDEQEDKTTGTNEGTGTKPGVLDVPKYLFESENESWGDSGDDDGNDDDSDEVTKDNDDDDADSDADGDNEASDSDKTDSDEDENPNLNQNDDEEAKYEEEYVRTLDSFEFTEDDEEYEELYKDVNVRLKDIEHEEEGKGDEEMNDVGRDDGTQHTTYEQVKDDEHVILTTVHDTQKTKVPLQTPTPAPTTATTTTLIPALPDFSSLFGFNQRVSALEKELSQFKKADYSAQLLRNDNFRSHKFPGIEFEMKAIDEEESDYIDLIEKSMKDIIKDEVKSQLPHILPKEVSDYATPVIQSSVTESLENIILAKSSSQPKSSYKAVASLTEFVLRDREDKDKDGDPPARSDQGLKKRKTRKDVEPSRGSKSKKSKSSSSKGTKSQPKSSGKSAQAYEPVFEAADTEMSLNQEDDLGNTNDQPNIEAASRDDWFKKPERPPTLDSDWNTTKTIDFRPPQTWISKIAKAEKPPLTLDELMSTPIDFSAYVMNNLKIENLIQEHLVRPAFNLLKGTCKSRVELEYHFKEYYKAVTDRLDCTNPEGHEYPFDLRKPLTLIEDQGRQVVPANYFINNDLVYQKGGSSSRKYTTSTTKTKAAKYDAMEGIEDMVPSLWSLVKVAYDKYSIWGITHWGPKRQRFYRYASNRQSKHDVFSTKRIIAVTNVKVMKWSDITNMTPYTAYNNPQGIIYLDKLKRNRLMRSDELYKFCDGTLTFVRRVLLDIVSSLRMDYLPKRRWSKLDRKRVSHHDQGTIFNANKEIVLIAPRRNDVYVLDMSSLTPNGACFFAKASESINWLWHKRLSHLNFKNINKLAKQNKVLGLPSLVYSKDKPCSACEKGKHHRASFKTKQNFSIRKCLHLLHMDLFGPVSPMSINHEKYTLVIVDEYSRYTWVHFLRKKSQAPEMIMSFIRMVENQNDVKVKQIRTDNGTEFRNHELESFCDEKGISQNFSSPYTPEQNGVAERKNRTLIEAARTMLNGSVLSKHFWTDSSSGNSLTRQYLSMGDFGNGYQTKGQKESQKQQSQARNGKDKVKSRPKSVKVKKSTGKSTPSKSKDSQVEKIQLEGLKLPNLKLYYKNKKTRAENANWVQYNFKGQFCQAPKVVL</sequence>
<dbReference type="PANTHER" id="PTHR42648:SF32">
    <property type="entry name" value="RIBONUCLEASE H-LIKE DOMAIN, GAG-PRE-INTEGRASE DOMAIN PROTEIN-RELATED"/>
    <property type="match status" value="1"/>
</dbReference>
<feature type="compositionally biased region" description="Basic and acidic residues" evidence="1">
    <location>
        <begin position="326"/>
        <end position="358"/>
    </location>
</feature>
<dbReference type="PANTHER" id="PTHR42648">
    <property type="entry name" value="TRANSPOSASE, PUTATIVE-RELATED"/>
    <property type="match status" value="1"/>
</dbReference>
<gene>
    <name evidence="3" type="ORF">Tco_0839881</name>
</gene>
<organism evidence="3 4">
    <name type="scientific">Tanacetum coccineum</name>
    <dbReference type="NCBI Taxonomy" id="301880"/>
    <lineage>
        <taxon>Eukaryota</taxon>
        <taxon>Viridiplantae</taxon>
        <taxon>Streptophyta</taxon>
        <taxon>Embryophyta</taxon>
        <taxon>Tracheophyta</taxon>
        <taxon>Spermatophyta</taxon>
        <taxon>Magnoliopsida</taxon>
        <taxon>eudicotyledons</taxon>
        <taxon>Gunneridae</taxon>
        <taxon>Pentapetalae</taxon>
        <taxon>asterids</taxon>
        <taxon>campanulids</taxon>
        <taxon>Asterales</taxon>
        <taxon>Asteraceae</taxon>
        <taxon>Asteroideae</taxon>
        <taxon>Anthemideae</taxon>
        <taxon>Anthemidinae</taxon>
        <taxon>Tanacetum</taxon>
    </lineage>
</organism>
<feature type="compositionally biased region" description="Acidic residues" evidence="1">
    <location>
        <begin position="249"/>
        <end position="277"/>
    </location>
</feature>
<proteinExistence type="predicted"/>
<feature type="region of interest" description="Disordered" evidence="1">
    <location>
        <begin position="814"/>
        <end position="871"/>
    </location>
</feature>
<evidence type="ECO:0000313" key="3">
    <source>
        <dbReference type="EMBL" id="GJT05419.1"/>
    </source>
</evidence>
<feature type="region of interest" description="Disordered" evidence="1">
    <location>
        <begin position="1480"/>
        <end position="1531"/>
    </location>
</feature>
<accession>A0ABQ5ATT4</accession>
<dbReference type="InterPro" id="IPR012337">
    <property type="entry name" value="RNaseH-like_sf"/>
</dbReference>